<protein>
    <submittedName>
        <fullName evidence="3">CU044_5270 family protein</fullName>
    </submittedName>
</protein>
<feature type="region of interest" description="Disordered" evidence="1">
    <location>
        <begin position="198"/>
        <end position="224"/>
    </location>
</feature>
<feature type="compositionally biased region" description="Polar residues" evidence="1">
    <location>
        <begin position="211"/>
        <end position="224"/>
    </location>
</feature>
<organism evidence="3 4">
    <name type="scientific">Streptomyces phaeochromogenes</name>
    <dbReference type="NCBI Taxonomy" id="1923"/>
    <lineage>
        <taxon>Bacteria</taxon>
        <taxon>Bacillati</taxon>
        <taxon>Actinomycetota</taxon>
        <taxon>Actinomycetes</taxon>
        <taxon>Kitasatosporales</taxon>
        <taxon>Streptomycetaceae</taxon>
        <taxon>Streptomyces</taxon>
        <taxon>Streptomyces phaeochromogenes group</taxon>
    </lineage>
</organism>
<feature type="compositionally biased region" description="Polar residues" evidence="1">
    <location>
        <begin position="51"/>
        <end position="63"/>
    </location>
</feature>
<feature type="compositionally biased region" description="Basic and acidic residues" evidence="1">
    <location>
        <begin position="1"/>
        <end position="17"/>
    </location>
</feature>
<name>A0ABZ1HQQ1_STRPH</name>
<feature type="region of interest" description="Disordered" evidence="1">
    <location>
        <begin position="1"/>
        <end position="29"/>
    </location>
</feature>
<keyword evidence="4" id="KW-1185">Reference proteome</keyword>
<sequence>MNTNPRRRDQPVDHDDLAELLPAPGRPVLAQDRHRVLRANLMEHITRESTPEQSGATNTSPSVSPDLPVRRDPVRKGPARRRPGRRLVLVAAPLALAAVVGLGVVAVDSAQDGRRGTPAADATADDHRKAAQLLDRIALAAADRPAVTVRDDQYVYTRLQGASDELGWPATPPKDTKGLFTPAPVAYEGTVRREQWDSVDGERDGLRKSVGLSSTGEPDSSHQDVMTMSGAGYLAFRRLQALPTDPDALLKKLSGDARNVEESRLTEVIVENLGAVIDDATLLPDLSAAIYRAMARLPGVRVVDHVKDAAGREGVGLTFEGAPKGYAWVFDSSSLVHLGTTDAALMEVGVADKAGEVPAGSS</sequence>
<keyword evidence="2" id="KW-0472">Membrane</keyword>
<keyword evidence="2" id="KW-0812">Transmembrane</keyword>
<proteinExistence type="predicted"/>
<evidence type="ECO:0000256" key="2">
    <source>
        <dbReference type="SAM" id="Phobius"/>
    </source>
</evidence>
<dbReference type="InterPro" id="IPR047789">
    <property type="entry name" value="CU044_5270-like"/>
</dbReference>
<evidence type="ECO:0000313" key="3">
    <source>
        <dbReference type="EMBL" id="WSD19568.1"/>
    </source>
</evidence>
<keyword evidence="2" id="KW-1133">Transmembrane helix</keyword>
<dbReference type="NCBIfam" id="NF038083">
    <property type="entry name" value="CU044_5270_fam"/>
    <property type="match status" value="1"/>
</dbReference>
<feature type="transmembrane region" description="Helical" evidence="2">
    <location>
        <begin position="87"/>
        <end position="107"/>
    </location>
</feature>
<reference evidence="3 4" key="1">
    <citation type="submission" date="2022-10" db="EMBL/GenBank/DDBJ databases">
        <title>The complete genomes of actinobacterial strains from the NBC collection.</title>
        <authorList>
            <person name="Joergensen T.S."/>
            <person name="Alvarez Arevalo M."/>
            <person name="Sterndorff E.B."/>
            <person name="Faurdal D."/>
            <person name="Vuksanovic O."/>
            <person name="Mourched A.-S."/>
            <person name="Charusanti P."/>
            <person name="Shaw S."/>
            <person name="Blin K."/>
            <person name="Weber T."/>
        </authorList>
    </citation>
    <scope>NUCLEOTIDE SEQUENCE [LARGE SCALE GENOMIC DNA]</scope>
    <source>
        <strain evidence="3 4">NBC 01752</strain>
    </source>
</reference>
<accession>A0ABZ1HQQ1</accession>
<gene>
    <name evidence="3" type="ORF">OHB35_43535</name>
</gene>
<dbReference type="Proteomes" id="UP001340816">
    <property type="component" value="Chromosome"/>
</dbReference>
<dbReference type="RefSeq" id="WP_326761559.1">
    <property type="nucleotide sequence ID" value="NZ_CP109135.1"/>
</dbReference>
<dbReference type="EMBL" id="CP109135">
    <property type="protein sequence ID" value="WSD19568.1"/>
    <property type="molecule type" value="Genomic_DNA"/>
</dbReference>
<feature type="compositionally biased region" description="Basic and acidic residues" evidence="1">
    <location>
        <begin position="198"/>
        <end position="207"/>
    </location>
</feature>
<evidence type="ECO:0000313" key="4">
    <source>
        <dbReference type="Proteomes" id="UP001340816"/>
    </source>
</evidence>
<feature type="region of interest" description="Disordered" evidence="1">
    <location>
        <begin position="45"/>
        <end position="81"/>
    </location>
</feature>
<evidence type="ECO:0000256" key="1">
    <source>
        <dbReference type="SAM" id="MobiDB-lite"/>
    </source>
</evidence>